<dbReference type="EMBL" id="JAIWJY010000005">
    <property type="protein sequence ID" value="MDE1206995.1"/>
    <property type="molecule type" value="Genomic_DNA"/>
</dbReference>
<keyword evidence="2" id="KW-1185">Reference proteome</keyword>
<dbReference type="AlphaFoldDB" id="A0A9X4IPN8"/>
<dbReference type="GO" id="GO:0005524">
    <property type="term" value="F:ATP binding"/>
    <property type="evidence" value="ECO:0007669"/>
    <property type="project" value="InterPro"/>
</dbReference>
<dbReference type="Gene3D" id="3.30.1490.20">
    <property type="entry name" value="ATP-grasp fold, A domain"/>
    <property type="match status" value="1"/>
</dbReference>
<dbReference type="RefSeq" id="WP_274640136.1">
    <property type="nucleotide sequence ID" value="NZ_JAIWJY010000005.1"/>
</dbReference>
<protein>
    <submittedName>
        <fullName evidence="1">D-alanine--D-alanine ligase</fullName>
    </submittedName>
</protein>
<dbReference type="SUPFAM" id="SSF56059">
    <property type="entry name" value="Glutathione synthetase ATP-binding domain-like"/>
    <property type="match status" value="1"/>
</dbReference>
<dbReference type="GO" id="GO:0016874">
    <property type="term" value="F:ligase activity"/>
    <property type="evidence" value="ECO:0007669"/>
    <property type="project" value="UniProtKB-KW"/>
</dbReference>
<evidence type="ECO:0000313" key="1">
    <source>
        <dbReference type="EMBL" id="MDE1206995.1"/>
    </source>
</evidence>
<name>A0A9X4IPN8_9FLAO</name>
<organism evidence="1 2">
    <name type="scientific">Tenacibaculum larymnensis</name>
    <dbReference type="NCBI Taxonomy" id="2878201"/>
    <lineage>
        <taxon>Bacteria</taxon>
        <taxon>Pseudomonadati</taxon>
        <taxon>Bacteroidota</taxon>
        <taxon>Flavobacteriia</taxon>
        <taxon>Flavobacteriales</taxon>
        <taxon>Flavobacteriaceae</taxon>
        <taxon>Tenacibaculum</taxon>
    </lineage>
</organism>
<dbReference type="Proteomes" id="UP001149303">
    <property type="component" value="Unassembled WGS sequence"/>
</dbReference>
<reference evidence="1" key="1">
    <citation type="submission" date="2021-09" db="EMBL/GenBank/DDBJ databases">
        <authorList>
            <person name="Smyrli M."/>
        </authorList>
    </citation>
    <scope>NUCLEOTIDE SEQUENCE</scope>
    <source>
        <strain evidence="1">LAR25</strain>
    </source>
</reference>
<keyword evidence="1" id="KW-0436">Ligase</keyword>
<dbReference type="InterPro" id="IPR013815">
    <property type="entry name" value="ATP_grasp_subdomain_1"/>
</dbReference>
<evidence type="ECO:0000313" key="2">
    <source>
        <dbReference type="Proteomes" id="UP001149303"/>
    </source>
</evidence>
<comment type="caution">
    <text evidence="1">The sequence shown here is derived from an EMBL/GenBank/DDBJ whole genome shotgun (WGS) entry which is preliminary data.</text>
</comment>
<accession>A0A9X4IPN8</accession>
<gene>
    <name evidence="1" type="ORF">LCI24_09315</name>
</gene>
<proteinExistence type="predicted"/>
<sequence>MIRSNSIKKITDWEHWPSAMFYLPNVPYAFYLAYKAKHLAFFSATNPCIKSSGNGTESKYETILLVPEKHRPKSVLIKPNTDFEIVCKNIQEQKINFPLIAKPDIGFRGLLVEKIASKDALKNYLEKYAIDIIIQEFLDYENECGIFYHRNPKNDSGKISSLTLKRFLSVTGDGTSTLKELILADERAKLYIELFSKIHQDKLTGIPVKNKVIKLTAIGNHSKGTQFINGNHLISDKLTTTFDKLSKSIPGWYYGRIDLKYNTFEELEEGIDFKILEINGIIAEPTHIYDSQNYTYLKALKAIRTHWKSLFTIAITNHRNFNTPYKDSISFLNEIILLKKYTKKIKRLSK</sequence>